<evidence type="ECO:0000313" key="5">
    <source>
        <dbReference type="Proteomes" id="UP000185655"/>
    </source>
</evidence>
<feature type="transmembrane region" description="Helical" evidence="2">
    <location>
        <begin position="7"/>
        <end position="23"/>
    </location>
</feature>
<reference evidence="4 5" key="1">
    <citation type="submission" date="2016-11" db="EMBL/GenBank/DDBJ databases">
        <authorList>
            <person name="Jaros S."/>
            <person name="Januszkiewicz K."/>
            <person name="Wedrychowicz H."/>
        </authorList>
    </citation>
    <scope>NUCLEOTIDE SEQUENCE [LARGE SCALE GENOMIC DNA]</scope>
    <source>
        <strain evidence="4 5">DSM 22330</strain>
    </source>
</reference>
<dbReference type="InterPro" id="IPR023346">
    <property type="entry name" value="Lysozyme-like_dom_sf"/>
</dbReference>
<dbReference type="EMBL" id="FPKS01000005">
    <property type="protein sequence ID" value="SFZ74195.1"/>
    <property type="molecule type" value="Genomic_DNA"/>
</dbReference>
<dbReference type="Gene3D" id="1.10.530.10">
    <property type="match status" value="1"/>
</dbReference>
<dbReference type="Proteomes" id="UP000185655">
    <property type="component" value="Unassembled WGS sequence"/>
</dbReference>
<proteinExistence type="predicted"/>
<dbReference type="GO" id="GO:0009986">
    <property type="term" value="C:cell surface"/>
    <property type="evidence" value="ECO:0007669"/>
    <property type="project" value="UniProtKB-SubCell"/>
</dbReference>
<feature type="domain" description="CwlT-like lysozyme" evidence="3">
    <location>
        <begin position="29"/>
        <end position="188"/>
    </location>
</feature>
<evidence type="ECO:0000256" key="2">
    <source>
        <dbReference type="SAM" id="Phobius"/>
    </source>
</evidence>
<protein>
    <submittedName>
        <fullName evidence="4">Lysozyme-like</fullName>
    </submittedName>
</protein>
<comment type="subcellular location">
    <subcellularLocation>
        <location evidence="1">Cell surface</location>
    </subcellularLocation>
</comment>
<name>A0A1K2HBQ4_9LACT</name>
<organism evidence="4 5">
    <name type="scientific">Pseudolactococcus chungangensis CAU 28 = DSM 22330</name>
    <dbReference type="NCBI Taxonomy" id="1122154"/>
    <lineage>
        <taxon>Bacteria</taxon>
        <taxon>Bacillati</taxon>
        <taxon>Bacillota</taxon>
        <taxon>Bacilli</taxon>
        <taxon>Lactobacillales</taxon>
        <taxon>Streptococcaceae</taxon>
        <taxon>Pseudolactococcus</taxon>
    </lineage>
</organism>
<sequence length="197" mass="22621">MLRKIRNLILLAILVGFGFWIYHTHQNVKNVMQYDEYVTQTLKKHGVSGNRELVLSIIYTETKGKRTDVMQSTESTHDTIETEEDSIHQGIVNLTEMLEYANEKGVDVWTGVQAYNFGKAYVDYIAKNGGKNTLPLAEAYSKDVVAPSLGNTTAEEYYHITLDSLLFNKGKLYRNGGNIFYAKEVRWNMKIVHLFNW</sequence>
<dbReference type="CDD" id="cd16891">
    <property type="entry name" value="CwlT-like"/>
    <property type="match status" value="1"/>
</dbReference>
<keyword evidence="2" id="KW-1133">Transmembrane helix</keyword>
<evidence type="ECO:0000259" key="3">
    <source>
        <dbReference type="Pfam" id="PF13702"/>
    </source>
</evidence>
<accession>A0A1K2HBQ4</accession>
<evidence type="ECO:0000313" key="4">
    <source>
        <dbReference type="EMBL" id="SFZ74195.1"/>
    </source>
</evidence>
<gene>
    <name evidence="4" type="ORF">SAMN02746068_01159</name>
</gene>
<dbReference type="AlphaFoldDB" id="A0A1K2HBQ4"/>
<evidence type="ECO:0000256" key="1">
    <source>
        <dbReference type="ARBA" id="ARBA00004241"/>
    </source>
</evidence>
<keyword evidence="2" id="KW-0472">Membrane</keyword>
<dbReference type="SUPFAM" id="SSF53955">
    <property type="entry name" value="Lysozyme-like"/>
    <property type="match status" value="1"/>
</dbReference>
<keyword evidence="2" id="KW-0812">Transmembrane</keyword>
<dbReference type="Pfam" id="PF13702">
    <property type="entry name" value="Lysozyme_like"/>
    <property type="match status" value="1"/>
</dbReference>
<dbReference type="InterPro" id="IPR047194">
    <property type="entry name" value="CwlT-like_lysozyme"/>
</dbReference>
<dbReference type="STRING" id="1122154.SAMN02746068_01159"/>
<dbReference type="RefSeq" id="WP_031365965.1">
    <property type="nucleotide sequence ID" value="NZ_FPKS01000005.1"/>
</dbReference>